<evidence type="ECO:0000259" key="1">
    <source>
        <dbReference type="Pfam" id="PF09346"/>
    </source>
</evidence>
<dbReference type="Gene3D" id="3.40.1580.10">
    <property type="entry name" value="SMI1/KNR4-like"/>
    <property type="match status" value="1"/>
</dbReference>
<protein>
    <recommendedName>
        <fullName evidence="1">Knr4/Smi1-like domain-containing protein</fullName>
    </recommendedName>
</protein>
<name>A0A6M1RDF9_9GAMM</name>
<dbReference type="RefSeq" id="WP_165018670.1">
    <property type="nucleotide sequence ID" value="NZ_JAALDL010000028.1"/>
</dbReference>
<accession>A0A6M1RDF9</accession>
<dbReference type="Proteomes" id="UP000473008">
    <property type="component" value="Unassembled WGS sequence"/>
</dbReference>
<keyword evidence="3" id="KW-1185">Reference proteome</keyword>
<dbReference type="InterPro" id="IPR018958">
    <property type="entry name" value="Knr4/Smi1-like_dom"/>
</dbReference>
<dbReference type="Pfam" id="PF09346">
    <property type="entry name" value="SMI1_KNR4"/>
    <property type="match status" value="1"/>
</dbReference>
<comment type="caution">
    <text evidence="2">The sequence shown here is derived from an EMBL/GenBank/DDBJ whole genome shotgun (WGS) entry which is preliminary data.</text>
</comment>
<feature type="domain" description="Knr4/Smi1-like" evidence="1">
    <location>
        <begin position="58"/>
        <end position="175"/>
    </location>
</feature>
<organism evidence="2 3">
    <name type="scientific">Grimontia sedimenti</name>
    <dbReference type="NCBI Taxonomy" id="2711294"/>
    <lineage>
        <taxon>Bacteria</taxon>
        <taxon>Pseudomonadati</taxon>
        <taxon>Pseudomonadota</taxon>
        <taxon>Gammaproteobacteria</taxon>
        <taxon>Vibrionales</taxon>
        <taxon>Vibrionaceae</taxon>
        <taxon>Grimontia</taxon>
    </lineage>
</organism>
<dbReference type="SUPFAM" id="SSF160631">
    <property type="entry name" value="SMI1/KNR4-like"/>
    <property type="match status" value="1"/>
</dbReference>
<evidence type="ECO:0000313" key="2">
    <source>
        <dbReference type="EMBL" id="NGO00284.1"/>
    </source>
</evidence>
<gene>
    <name evidence="2" type="ORF">G5S52_22485</name>
</gene>
<dbReference type="InterPro" id="IPR037883">
    <property type="entry name" value="Knr4/Smi1-like_sf"/>
</dbReference>
<proteinExistence type="predicted"/>
<sequence>MESGSKQKEEAFLIVKELVDTFLGTSGDGYALNVPADMRISNVDDDGWCEWKPTDSSVTSEDIQAIEDGLGFKLPLLLSEYLTYKCLLMTDFSVRLPHTPCDNPLFEFMEYVTLYNEKFKSLDLFPFAYDENDAGPICLDIRGFHTNESAVVVYDYTYADDPEYRGDLAWPDLKELFLHMISELKQYQ</sequence>
<reference evidence="2 3" key="1">
    <citation type="submission" date="2020-02" db="EMBL/GenBank/DDBJ databases">
        <title>The draft genome of Grimontia sedimenta sp. nov., isolated from benthic sediments near coral reefs south of Kuwait.</title>
        <authorList>
            <person name="Mahmoud H.M."/>
            <person name="Jose L."/>
            <person name="Eapen S."/>
        </authorList>
    </citation>
    <scope>NUCLEOTIDE SEQUENCE [LARGE SCALE GENOMIC DNA]</scope>
    <source>
        <strain evidence="2 3">S25</strain>
    </source>
</reference>
<evidence type="ECO:0000313" key="3">
    <source>
        <dbReference type="Proteomes" id="UP000473008"/>
    </source>
</evidence>
<dbReference type="AlphaFoldDB" id="A0A6M1RDF9"/>
<dbReference type="EMBL" id="JAALDL010000028">
    <property type="protein sequence ID" value="NGO00284.1"/>
    <property type="molecule type" value="Genomic_DNA"/>
</dbReference>